<sequence>MRLRPCKLISWRKVVIAIGRAHIGNGTQLIHSKALPEDAYKVTVDVIEKGDVDLPYPDGYHSTLGEVGNGSIWFEAATVVAVAPPVVIPADDQVEPRPRDPRLMDEAKERFHGFDCFLAEANILFLESPAGVGFSYTNTSSDLKESGDERTARDALIFLLRWFERFPHYRHRDFYIAGQSYAGRTLRSPISKENP</sequence>
<dbReference type="AlphaFoldDB" id="A0A443PK74"/>
<evidence type="ECO:0000313" key="3">
    <source>
        <dbReference type="EMBL" id="RWR91149.1"/>
    </source>
</evidence>
<dbReference type="Proteomes" id="UP000283530">
    <property type="component" value="Unassembled WGS sequence"/>
</dbReference>
<dbReference type="GO" id="GO:0006508">
    <property type="term" value="P:proteolysis"/>
    <property type="evidence" value="ECO:0007669"/>
    <property type="project" value="InterPro"/>
</dbReference>
<reference evidence="3 4" key="1">
    <citation type="journal article" date="2019" name="Nat. Plants">
        <title>Stout camphor tree genome fills gaps in understanding of flowering plant genome evolution.</title>
        <authorList>
            <person name="Chaw S.M."/>
            <person name="Liu Y.C."/>
            <person name="Wu Y.W."/>
            <person name="Wang H.Y."/>
            <person name="Lin C.I."/>
            <person name="Wu C.S."/>
            <person name="Ke H.M."/>
            <person name="Chang L.Y."/>
            <person name="Hsu C.Y."/>
            <person name="Yang H.T."/>
            <person name="Sudianto E."/>
            <person name="Hsu M.H."/>
            <person name="Wu K.P."/>
            <person name="Wang L.N."/>
            <person name="Leebens-Mack J.H."/>
            <person name="Tsai I.J."/>
        </authorList>
    </citation>
    <scope>NUCLEOTIDE SEQUENCE [LARGE SCALE GENOMIC DNA]</scope>
    <source>
        <strain evidence="4">cv. Chaw 1501</strain>
        <tissue evidence="3">Young leaves</tissue>
    </source>
</reference>
<protein>
    <submittedName>
        <fullName evidence="3">Peptidase_S10 domain-containing protein</fullName>
    </submittedName>
</protein>
<comment type="caution">
    <text evidence="3">The sequence shown here is derived from an EMBL/GenBank/DDBJ whole genome shotgun (WGS) entry which is preliminary data.</text>
</comment>
<dbReference type="Pfam" id="PF00450">
    <property type="entry name" value="Peptidase_S10"/>
    <property type="match status" value="1"/>
</dbReference>
<dbReference type="InterPro" id="IPR058352">
    <property type="entry name" value="DUF8039"/>
</dbReference>
<dbReference type="PANTHER" id="PTHR11802:SF25">
    <property type="entry name" value="SERINE CARBOXYPEPTIDASE 24"/>
    <property type="match status" value="1"/>
</dbReference>
<dbReference type="PRINTS" id="PR00724">
    <property type="entry name" value="CRBOXYPTASEC"/>
</dbReference>
<accession>A0A443PK74</accession>
<dbReference type="SUPFAM" id="SSF53474">
    <property type="entry name" value="alpha/beta-Hydrolases"/>
    <property type="match status" value="1"/>
</dbReference>
<evidence type="ECO:0000259" key="2">
    <source>
        <dbReference type="Pfam" id="PF26133"/>
    </source>
</evidence>
<comment type="similarity">
    <text evidence="1">Belongs to the peptidase S10 family.</text>
</comment>
<gene>
    <name evidence="3" type="ORF">CKAN_02029300</name>
</gene>
<dbReference type="InterPro" id="IPR029058">
    <property type="entry name" value="AB_hydrolase_fold"/>
</dbReference>
<dbReference type="STRING" id="337451.A0A443PK74"/>
<dbReference type="Pfam" id="PF26133">
    <property type="entry name" value="DUF8039"/>
    <property type="match status" value="1"/>
</dbReference>
<dbReference type="EMBL" id="QPKB01000008">
    <property type="protein sequence ID" value="RWR91149.1"/>
    <property type="molecule type" value="Genomic_DNA"/>
</dbReference>
<name>A0A443PK74_9MAGN</name>
<dbReference type="Gene3D" id="3.40.50.1820">
    <property type="entry name" value="alpha/beta hydrolase"/>
    <property type="match status" value="1"/>
</dbReference>
<evidence type="ECO:0000256" key="1">
    <source>
        <dbReference type="ARBA" id="ARBA00009431"/>
    </source>
</evidence>
<dbReference type="GO" id="GO:0005773">
    <property type="term" value="C:vacuole"/>
    <property type="evidence" value="ECO:0007669"/>
    <property type="project" value="TreeGrafter"/>
</dbReference>
<organism evidence="3 4">
    <name type="scientific">Cinnamomum micranthum f. kanehirae</name>
    <dbReference type="NCBI Taxonomy" id="337451"/>
    <lineage>
        <taxon>Eukaryota</taxon>
        <taxon>Viridiplantae</taxon>
        <taxon>Streptophyta</taxon>
        <taxon>Embryophyta</taxon>
        <taxon>Tracheophyta</taxon>
        <taxon>Spermatophyta</taxon>
        <taxon>Magnoliopsida</taxon>
        <taxon>Magnoliidae</taxon>
        <taxon>Laurales</taxon>
        <taxon>Lauraceae</taxon>
        <taxon>Cinnamomum</taxon>
    </lineage>
</organism>
<dbReference type="PANTHER" id="PTHR11802">
    <property type="entry name" value="SERINE PROTEASE FAMILY S10 SERINE CARBOXYPEPTIDASE"/>
    <property type="match status" value="1"/>
</dbReference>
<evidence type="ECO:0000313" key="4">
    <source>
        <dbReference type="Proteomes" id="UP000283530"/>
    </source>
</evidence>
<dbReference type="GO" id="GO:0004185">
    <property type="term" value="F:serine-type carboxypeptidase activity"/>
    <property type="evidence" value="ECO:0007669"/>
    <property type="project" value="InterPro"/>
</dbReference>
<dbReference type="InterPro" id="IPR001563">
    <property type="entry name" value="Peptidase_S10"/>
</dbReference>
<dbReference type="GO" id="GO:0009742">
    <property type="term" value="P:brassinosteroid mediated signaling pathway"/>
    <property type="evidence" value="ECO:0007669"/>
    <property type="project" value="TreeGrafter"/>
</dbReference>
<feature type="domain" description="DUF8039" evidence="2">
    <location>
        <begin position="4"/>
        <end position="72"/>
    </location>
</feature>
<dbReference type="OrthoDB" id="443318at2759"/>
<proteinExistence type="inferred from homology"/>
<keyword evidence="4" id="KW-1185">Reference proteome</keyword>